<keyword evidence="2" id="KW-1185">Reference proteome</keyword>
<evidence type="ECO:0000313" key="1">
    <source>
        <dbReference type="EMBL" id="KAI5082541.1"/>
    </source>
</evidence>
<reference evidence="1" key="1">
    <citation type="submission" date="2021-01" db="EMBL/GenBank/DDBJ databases">
        <title>Adiantum capillus-veneris genome.</title>
        <authorList>
            <person name="Fang Y."/>
            <person name="Liao Q."/>
        </authorList>
    </citation>
    <scope>NUCLEOTIDE SEQUENCE</scope>
    <source>
        <strain evidence="1">H3</strain>
        <tissue evidence="1">Leaf</tissue>
    </source>
</reference>
<gene>
    <name evidence="1" type="ORF">GOP47_0002284</name>
</gene>
<proteinExistence type="predicted"/>
<sequence>MPLPMAISSSASNISDPDWHQERKVKFSLCHQSRVFSRPEVRRGTGPDNLRILWHARLQAWSGCTLKTAMKLAHEGEVDRVCESRWVYVFVVVAAAPTTNLR</sequence>
<accession>A0A9D4ZQU8</accession>
<dbReference type="Proteomes" id="UP000886520">
    <property type="component" value="Chromosome 2"/>
</dbReference>
<organism evidence="1 2">
    <name type="scientific">Adiantum capillus-veneris</name>
    <name type="common">Maidenhair fern</name>
    <dbReference type="NCBI Taxonomy" id="13818"/>
    <lineage>
        <taxon>Eukaryota</taxon>
        <taxon>Viridiplantae</taxon>
        <taxon>Streptophyta</taxon>
        <taxon>Embryophyta</taxon>
        <taxon>Tracheophyta</taxon>
        <taxon>Polypodiopsida</taxon>
        <taxon>Polypodiidae</taxon>
        <taxon>Polypodiales</taxon>
        <taxon>Pteridineae</taxon>
        <taxon>Pteridaceae</taxon>
        <taxon>Vittarioideae</taxon>
        <taxon>Adiantum</taxon>
    </lineage>
</organism>
<dbReference type="AlphaFoldDB" id="A0A9D4ZQU8"/>
<dbReference type="EMBL" id="JABFUD020000003">
    <property type="protein sequence ID" value="KAI5082541.1"/>
    <property type="molecule type" value="Genomic_DNA"/>
</dbReference>
<name>A0A9D4ZQU8_ADICA</name>
<evidence type="ECO:0000313" key="2">
    <source>
        <dbReference type="Proteomes" id="UP000886520"/>
    </source>
</evidence>
<comment type="caution">
    <text evidence="1">The sequence shown here is derived from an EMBL/GenBank/DDBJ whole genome shotgun (WGS) entry which is preliminary data.</text>
</comment>
<protein>
    <submittedName>
        <fullName evidence="1">Uncharacterized protein</fullName>
    </submittedName>
</protein>